<proteinExistence type="predicted"/>
<evidence type="ECO:0000313" key="3">
    <source>
        <dbReference type="Proteomes" id="UP000461010"/>
    </source>
</evidence>
<evidence type="ECO:0000259" key="1">
    <source>
        <dbReference type="Pfam" id="PF00149"/>
    </source>
</evidence>
<gene>
    <name evidence="2" type="ORF">GBG18_00115</name>
</gene>
<dbReference type="Proteomes" id="UP000461010">
    <property type="component" value="Unassembled WGS sequence"/>
</dbReference>
<protein>
    <submittedName>
        <fullName evidence="2">Metallophosphoesterase</fullName>
    </submittedName>
</protein>
<dbReference type="Pfam" id="PF00149">
    <property type="entry name" value="Metallophos"/>
    <property type="match status" value="1"/>
</dbReference>
<organism evidence="2 3">
    <name type="scientific">Poseidonibacter ostreae</name>
    <dbReference type="NCBI Taxonomy" id="2654171"/>
    <lineage>
        <taxon>Bacteria</taxon>
        <taxon>Pseudomonadati</taxon>
        <taxon>Campylobacterota</taxon>
        <taxon>Epsilonproteobacteria</taxon>
        <taxon>Campylobacterales</taxon>
        <taxon>Arcobacteraceae</taxon>
        <taxon>Poseidonibacter</taxon>
    </lineage>
</organism>
<dbReference type="EMBL" id="WFKJ01000001">
    <property type="protein sequence ID" value="KAB7892913.1"/>
    <property type="molecule type" value="Genomic_DNA"/>
</dbReference>
<dbReference type="RefSeq" id="WP_152187299.1">
    <property type="nucleotide sequence ID" value="NZ_WFKI01000063.1"/>
</dbReference>
<dbReference type="SUPFAM" id="SSF56300">
    <property type="entry name" value="Metallo-dependent phosphatases"/>
    <property type="match status" value="1"/>
</dbReference>
<dbReference type="InterPro" id="IPR051158">
    <property type="entry name" value="Metallophosphoesterase_sf"/>
</dbReference>
<dbReference type="Gene3D" id="3.60.21.10">
    <property type="match status" value="1"/>
</dbReference>
<reference evidence="2 3" key="1">
    <citation type="submission" date="2019-10" db="EMBL/GenBank/DDBJ databases">
        <title>Poseidonibacter ostreae sp. nov., isolated from the gut of the Ostrea denselamellosa.</title>
        <authorList>
            <person name="Choi A."/>
        </authorList>
    </citation>
    <scope>NUCLEOTIDE SEQUENCE [LARGE SCALE GENOMIC DNA]</scope>
    <source>
        <strain evidence="2 3">SJOD-M-5</strain>
    </source>
</reference>
<dbReference type="InterPro" id="IPR029052">
    <property type="entry name" value="Metallo-depent_PP-like"/>
</dbReference>
<sequence length="245" mass="28241">MKLPITLTLEVSVYHESLNGLKILHLSDLHIDKRFKLSSIKELLSICKNLDYDFIVITGDIIDCKVKHIKNKLELFNDLALEKAVYYISGNHDIFYGLKDLKKELSNFILLDNKMNTINFKGKEINIVGISDRFAKFFNIKRDEKKVSSFLNSNKPTIFLAHQPKDYKLAVLNKTELFVCGHTHGGQIFPFHLLVRLVQPFLNGLFYKEQTAIYVSRGLGTWGIDFRYKANSEITILKLISKTVK</sequence>
<dbReference type="CDD" id="cd07385">
    <property type="entry name" value="MPP_YkuE_C"/>
    <property type="match status" value="1"/>
</dbReference>
<name>A0ABQ6VQ65_9BACT</name>
<keyword evidence="3" id="KW-1185">Reference proteome</keyword>
<feature type="domain" description="Calcineurin-like phosphoesterase" evidence="1">
    <location>
        <begin position="21"/>
        <end position="185"/>
    </location>
</feature>
<dbReference type="InterPro" id="IPR004843">
    <property type="entry name" value="Calcineurin-like_PHP"/>
</dbReference>
<comment type="caution">
    <text evidence="2">The sequence shown here is derived from an EMBL/GenBank/DDBJ whole genome shotgun (WGS) entry which is preliminary data.</text>
</comment>
<accession>A0ABQ6VQ65</accession>
<dbReference type="PANTHER" id="PTHR31302">
    <property type="entry name" value="TRANSMEMBRANE PROTEIN WITH METALLOPHOSPHOESTERASE DOMAIN-RELATED"/>
    <property type="match status" value="1"/>
</dbReference>
<evidence type="ECO:0000313" key="2">
    <source>
        <dbReference type="EMBL" id="KAB7892913.1"/>
    </source>
</evidence>
<dbReference type="PANTHER" id="PTHR31302:SF0">
    <property type="entry name" value="TRANSMEMBRANE PROTEIN WITH METALLOPHOSPHOESTERASE DOMAIN"/>
    <property type="match status" value="1"/>
</dbReference>